<gene>
    <name evidence="3" type="primary">orf142</name>
</gene>
<comment type="similarity">
    <text evidence="1">To endonucleases of group I introns of fungi and phage.</text>
</comment>
<dbReference type="SUPFAM" id="SSF82771">
    <property type="entry name" value="GIY-YIG endonuclease"/>
    <property type="match status" value="1"/>
</dbReference>
<protein>
    <submittedName>
        <fullName evidence="3">GIY endonuclease</fullName>
    </submittedName>
    <submittedName>
        <fullName evidence="4">GIY-YIG endonuclease</fullName>
    </submittedName>
</protein>
<dbReference type="Pfam" id="PF01541">
    <property type="entry name" value="GIY-YIG"/>
    <property type="match status" value="1"/>
</dbReference>
<dbReference type="Gene3D" id="3.40.1440.10">
    <property type="entry name" value="GIY-YIG endonuclease"/>
    <property type="match status" value="1"/>
</dbReference>
<keyword evidence="3" id="KW-0255">Endonuclease</keyword>
<proteinExistence type="predicted"/>
<evidence type="ECO:0000313" key="3">
    <source>
        <dbReference type="EMBL" id="ARF03422.1"/>
    </source>
</evidence>
<keyword evidence="3" id="KW-0378">Hydrolase</keyword>
<organism evidence="3">
    <name type="scientific">Ophiocordyceps sinensis</name>
    <dbReference type="NCBI Taxonomy" id="72228"/>
    <lineage>
        <taxon>Eukaryota</taxon>
        <taxon>Fungi</taxon>
        <taxon>Dikarya</taxon>
        <taxon>Ascomycota</taxon>
        <taxon>Pezizomycotina</taxon>
        <taxon>Sordariomycetes</taxon>
        <taxon>Hypocreomycetidae</taxon>
        <taxon>Hypocreales</taxon>
        <taxon>Ophiocordycipitaceae</taxon>
        <taxon>Ophiocordyceps</taxon>
    </lineage>
</organism>
<dbReference type="GO" id="GO:0004519">
    <property type="term" value="F:endonuclease activity"/>
    <property type="evidence" value="ECO:0007669"/>
    <property type="project" value="UniProtKB-KW"/>
</dbReference>
<dbReference type="InterPro" id="IPR003611">
    <property type="entry name" value="NUMOD3"/>
</dbReference>
<dbReference type="SMART" id="SM00496">
    <property type="entry name" value="IENR2"/>
    <property type="match status" value="2"/>
</dbReference>
<dbReference type="RefSeq" id="YP_009364300.1">
    <property type="nucleotide sequence ID" value="NC_034659.1"/>
</dbReference>
<evidence type="ECO:0000256" key="1">
    <source>
        <dbReference type="ARBA" id="ARBA00010045"/>
    </source>
</evidence>
<name>A0A1W5T0Y3_9HYPO</name>
<dbReference type="CDD" id="cd10445">
    <property type="entry name" value="GIY-YIG_bI1_like"/>
    <property type="match status" value="1"/>
</dbReference>
<dbReference type="Pfam" id="PF07460">
    <property type="entry name" value="NUMOD3"/>
    <property type="match status" value="1"/>
</dbReference>
<dbReference type="EMBL" id="KY622006">
    <property type="protein sequence ID" value="ARF03422.1"/>
    <property type="molecule type" value="Genomic_DNA"/>
</dbReference>
<dbReference type="SMART" id="SM00465">
    <property type="entry name" value="GIYc"/>
    <property type="match status" value="1"/>
</dbReference>
<dbReference type="GO" id="GO:0003677">
    <property type="term" value="F:DNA binding"/>
    <property type="evidence" value="ECO:0007669"/>
    <property type="project" value="InterPro"/>
</dbReference>
<accession>A0A1W5T0Y3</accession>
<dbReference type="NCBIfam" id="TIGR01453">
    <property type="entry name" value="grpIintron_endo"/>
    <property type="match status" value="1"/>
</dbReference>
<dbReference type="InterPro" id="IPR006350">
    <property type="entry name" value="Intron_endoG1"/>
</dbReference>
<dbReference type="InterPro" id="IPR035901">
    <property type="entry name" value="GIY-YIG_endonuc_sf"/>
</dbReference>
<dbReference type="AlphaFoldDB" id="A0A1W5T0Y3"/>
<reference evidence="4" key="2">
    <citation type="submission" date="2018-05" db="EMBL/GenBank/DDBJ databases">
        <authorList>
            <person name="Zhang Y."/>
        </authorList>
    </citation>
    <scope>NUCLEOTIDE SEQUENCE</scope>
</reference>
<evidence type="ECO:0000313" key="4">
    <source>
        <dbReference type="EMBL" id="QDH07198.1"/>
    </source>
</evidence>
<geneLocation type="mitochondrion" evidence="3"/>
<dbReference type="SUPFAM" id="SSF64496">
    <property type="entry name" value="DNA-binding domain of intron-encoded endonucleases"/>
    <property type="match status" value="1"/>
</dbReference>
<keyword evidence="3" id="KW-0496">Mitochondrion</keyword>
<reference evidence="3" key="1">
    <citation type="submission" date="2017-02" db="EMBL/GenBank/DDBJ databases">
        <title>SMRT sequencing of the wild medicinal fungus Ophiocordyceps sinensis mitochondrial genome reveals phylogenetic relationship and depicts a genome-wide modification map.</title>
        <authorList>
            <person name="Liu D."/>
            <person name="Kang X."/>
            <person name="Hu L."/>
        </authorList>
    </citation>
    <scope>NUCLEOTIDE SEQUENCE</scope>
</reference>
<dbReference type="GeneID" id="32888714"/>
<sequence>MGIYCWENKINNKMYVGSGDPLYLRISDYYQSWYLKSKTNLYIVRSLNKYSLNGFNIHILEDSNSENLIMCEQKWIDLINPAYNTNPIAGSTKGYTHTTEAKEKMRILATGRKHTDEVIDLMSKNRRGINNSFYNKKIPLRQ</sequence>
<keyword evidence="3" id="KW-0540">Nuclease</keyword>
<evidence type="ECO:0000259" key="2">
    <source>
        <dbReference type="PROSITE" id="PS50164"/>
    </source>
</evidence>
<dbReference type="EMBL" id="MH400233">
    <property type="protein sequence ID" value="QDH07198.1"/>
    <property type="molecule type" value="Genomic_DNA"/>
</dbReference>
<feature type="domain" description="GIY-YIG" evidence="2">
    <location>
        <begin position="1"/>
        <end position="85"/>
    </location>
</feature>
<dbReference type="PROSITE" id="PS50164">
    <property type="entry name" value="GIY_YIG"/>
    <property type="match status" value="1"/>
</dbReference>
<dbReference type="InterPro" id="IPR000305">
    <property type="entry name" value="GIY-YIG_endonuc"/>
</dbReference>